<comment type="similarity">
    <text evidence="2 11">Belongs to the acyl-ACP thioesterase family.</text>
</comment>
<dbReference type="InterPro" id="IPR049427">
    <property type="entry name" value="Acyl-ACP_TE_C"/>
</dbReference>
<keyword evidence="5 11" id="KW-0934">Plastid</keyword>
<dbReference type="GO" id="GO:0009507">
    <property type="term" value="C:chloroplast"/>
    <property type="evidence" value="ECO:0007669"/>
    <property type="project" value="UniProtKB-SubCell"/>
</dbReference>
<dbReference type="OrthoDB" id="618395at2759"/>
<dbReference type="Pfam" id="PF20791">
    <property type="entry name" value="Acyl-ACP_TE_C"/>
    <property type="match status" value="1"/>
</dbReference>
<dbReference type="PANTHER" id="PTHR31727:SF6">
    <property type="entry name" value="OLEOYL-ACYL CARRIER PROTEIN THIOESTERASE 1, CHLOROPLASTIC"/>
    <property type="match status" value="1"/>
</dbReference>
<evidence type="ECO:0000259" key="13">
    <source>
        <dbReference type="Pfam" id="PF20791"/>
    </source>
</evidence>
<dbReference type="EMBL" id="JACMSC010000017">
    <property type="protein sequence ID" value="KAG6480128.1"/>
    <property type="molecule type" value="Genomic_DNA"/>
</dbReference>
<keyword evidence="6 11" id="KW-0378">Hydrolase</keyword>
<keyword evidence="10 11" id="KW-0275">Fatty acid biosynthesis</keyword>
<evidence type="ECO:0000256" key="8">
    <source>
        <dbReference type="ARBA" id="ARBA00022946"/>
    </source>
</evidence>
<dbReference type="InterPro" id="IPR045023">
    <property type="entry name" value="FATA/B"/>
</dbReference>
<comment type="subcellular location">
    <subcellularLocation>
        <location evidence="1 11">Plastid</location>
        <location evidence="1 11">Chloroplast</location>
    </subcellularLocation>
</comment>
<accession>A0A8J5F6S3</accession>
<dbReference type="GO" id="GO:0000036">
    <property type="term" value="F:acyl carrier activity"/>
    <property type="evidence" value="ECO:0007669"/>
    <property type="project" value="TreeGrafter"/>
</dbReference>
<keyword evidence="15" id="KW-1185">Reference proteome</keyword>
<evidence type="ECO:0000256" key="10">
    <source>
        <dbReference type="ARBA" id="ARBA00023160"/>
    </source>
</evidence>
<protein>
    <recommendedName>
        <fullName evidence="11">Acyl-[acyl-carrier-protein] hydrolase</fullName>
        <ecNumber evidence="11">3.1.2.-</ecNumber>
    </recommendedName>
</protein>
<dbReference type="EC" id="3.1.2.-" evidence="11"/>
<keyword evidence="3 11" id="KW-0444">Lipid biosynthesis</keyword>
<dbReference type="AlphaFoldDB" id="A0A8J5F6S3"/>
<evidence type="ECO:0000256" key="7">
    <source>
        <dbReference type="ARBA" id="ARBA00022832"/>
    </source>
</evidence>
<evidence type="ECO:0000256" key="9">
    <source>
        <dbReference type="ARBA" id="ARBA00023098"/>
    </source>
</evidence>
<keyword evidence="9 11" id="KW-0443">Lipid metabolism</keyword>
<evidence type="ECO:0000256" key="5">
    <source>
        <dbReference type="ARBA" id="ARBA00022640"/>
    </source>
</evidence>
<proteinExistence type="inferred from homology"/>
<organism evidence="14 15">
    <name type="scientific">Zingiber officinale</name>
    <name type="common">Ginger</name>
    <name type="synonym">Amomum zingiber</name>
    <dbReference type="NCBI Taxonomy" id="94328"/>
    <lineage>
        <taxon>Eukaryota</taxon>
        <taxon>Viridiplantae</taxon>
        <taxon>Streptophyta</taxon>
        <taxon>Embryophyta</taxon>
        <taxon>Tracheophyta</taxon>
        <taxon>Spermatophyta</taxon>
        <taxon>Magnoliopsida</taxon>
        <taxon>Liliopsida</taxon>
        <taxon>Zingiberales</taxon>
        <taxon>Zingiberaceae</taxon>
        <taxon>Zingiber</taxon>
    </lineage>
</organism>
<dbReference type="GO" id="GO:0016297">
    <property type="term" value="F:fatty acyl-[ACP] hydrolase activity"/>
    <property type="evidence" value="ECO:0007669"/>
    <property type="project" value="InterPro"/>
</dbReference>
<evidence type="ECO:0000256" key="6">
    <source>
        <dbReference type="ARBA" id="ARBA00022801"/>
    </source>
</evidence>
<reference evidence="14 15" key="1">
    <citation type="submission" date="2020-08" db="EMBL/GenBank/DDBJ databases">
        <title>Plant Genome Project.</title>
        <authorList>
            <person name="Zhang R.-G."/>
        </authorList>
    </citation>
    <scope>NUCLEOTIDE SEQUENCE [LARGE SCALE GENOMIC DNA]</scope>
    <source>
        <tissue evidence="14">Rhizome</tissue>
    </source>
</reference>
<name>A0A8J5F6S3_ZINOF</name>
<evidence type="ECO:0000256" key="3">
    <source>
        <dbReference type="ARBA" id="ARBA00022516"/>
    </source>
</evidence>
<keyword evidence="4 11" id="KW-0150">Chloroplast</keyword>
<evidence type="ECO:0000256" key="2">
    <source>
        <dbReference type="ARBA" id="ARBA00006500"/>
    </source>
</evidence>
<comment type="caution">
    <text evidence="14">The sequence shown here is derived from an EMBL/GenBank/DDBJ whole genome shotgun (WGS) entry which is preliminary data.</text>
</comment>
<evidence type="ECO:0000256" key="1">
    <source>
        <dbReference type="ARBA" id="ARBA00004229"/>
    </source>
</evidence>
<feature type="domain" description="Acyl-ACP thioesterase N-terminal hotdog" evidence="12">
    <location>
        <begin position="83"/>
        <end position="217"/>
    </location>
</feature>
<dbReference type="InterPro" id="IPR002864">
    <property type="entry name" value="Acyl-ACP_thioesterase_NHD"/>
</dbReference>
<keyword evidence="7 11" id="KW-0276">Fatty acid metabolism</keyword>
<dbReference type="Pfam" id="PF01643">
    <property type="entry name" value="Acyl-ACP_TE"/>
    <property type="match status" value="1"/>
</dbReference>
<comment type="function">
    <text evidence="11">Plays an essential role in chain termination during de novo fatty acid synthesis.</text>
</comment>
<dbReference type="FunFam" id="3.10.129.10:FF:000014">
    <property type="entry name" value="Acyl-[acyl-carrier-protein] hydrolase"/>
    <property type="match status" value="1"/>
</dbReference>
<dbReference type="CDD" id="cd00586">
    <property type="entry name" value="4HBT"/>
    <property type="match status" value="1"/>
</dbReference>
<evidence type="ECO:0000313" key="15">
    <source>
        <dbReference type="Proteomes" id="UP000734854"/>
    </source>
</evidence>
<evidence type="ECO:0000256" key="11">
    <source>
        <dbReference type="RuleBase" id="RU363096"/>
    </source>
</evidence>
<feature type="domain" description="Acyl-ACP thioesterase-like C-terminal" evidence="13">
    <location>
        <begin position="247"/>
        <end position="361"/>
    </location>
</feature>
<sequence length="365" mass="40576">MAAMLWCSTSQGPIRSPEATPAAQCGPLRNWAGVRTVRCACKAISGLEVAVAATAAAASGEKGAGEKGLAERLRLGSLLPDGLSYKECFIIRCYEVGINKTATVETIANLLQEVGGSHAQSLGFSTDGFATTPTMRKLGLIWVTSRMHIEIYKYPAWGEVIEIETWCQSDGRMGTRRDWILWDLATGEVIGRATSKWVMMNEKTRKLQRVSDEVREEVFVHCPRTPRLAFPEENNGSLKKIPKLDDPAQYSRLGLVPRRADLDMNQHVNNVTYIGWVLESIPQEIIDTHELQTITLDYRRECQHDDVVDSLSSPEVSENGSTNGVVSSSPYVHDQELQQFLHFLRLSGSGLEINRGCTVWRKLAR</sequence>
<evidence type="ECO:0000259" key="12">
    <source>
        <dbReference type="Pfam" id="PF01643"/>
    </source>
</evidence>
<evidence type="ECO:0000256" key="4">
    <source>
        <dbReference type="ARBA" id="ARBA00022528"/>
    </source>
</evidence>
<dbReference type="Proteomes" id="UP000734854">
    <property type="component" value="Unassembled WGS sequence"/>
</dbReference>
<gene>
    <name evidence="14" type="ORF">ZIOFF_063606</name>
</gene>
<dbReference type="PANTHER" id="PTHR31727">
    <property type="entry name" value="OLEOYL-ACYL CARRIER PROTEIN THIOESTERASE 1, CHLOROPLASTIC"/>
    <property type="match status" value="1"/>
</dbReference>
<evidence type="ECO:0000313" key="14">
    <source>
        <dbReference type="EMBL" id="KAG6480128.1"/>
    </source>
</evidence>
<keyword evidence="8" id="KW-0809">Transit peptide</keyword>